<dbReference type="InterPro" id="IPR042002">
    <property type="entry name" value="Sortase_C"/>
</dbReference>
<evidence type="ECO:0000256" key="1">
    <source>
        <dbReference type="ARBA" id="ARBA00022801"/>
    </source>
</evidence>
<evidence type="ECO:0000313" key="5">
    <source>
        <dbReference type="EMBL" id="PKY64079.1"/>
    </source>
</evidence>
<keyword evidence="4" id="KW-0472">Membrane</keyword>
<organism evidence="5 6">
    <name type="scientific">Schaalia odontolytica</name>
    <dbReference type="NCBI Taxonomy" id="1660"/>
    <lineage>
        <taxon>Bacteria</taxon>
        <taxon>Bacillati</taxon>
        <taxon>Actinomycetota</taxon>
        <taxon>Actinomycetes</taxon>
        <taxon>Actinomycetales</taxon>
        <taxon>Actinomycetaceae</taxon>
        <taxon>Schaalia</taxon>
    </lineage>
</organism>
<feature type="region of interest" description="Disordered" evidence="3">
    <location>
        <begin position="288"/>
        <end position="361"/>
    </location>
</feature>
<dbReference type="EMBL" id="PKKM01000010">
    <property type="protein sequence ID" value="PKY64079.1"/>
    <property type="molecule type" value="Genomic_DNA"/>
</dbReference>
<dbReference type="InterPro" id="IPR005754">
    <property type="entry name" value="Sortase"/>
</dbReference>
<evidence type="ECO:0000256" key="3">
    <source>
        <dbReference type="SAM" id="MobiDB-lite"/>
    </source>
</evidence>
<dbReference type="GO" id="GO:0016787">
    <property type="term" value="F:hydrolase activity"/>
    <property type="evidence" value="ECO:0007669"/>
    <property type="project" value="UniProtKB-KW"/>
</dbReference>
<sequence>MSTQAPDKKKTPLKWRLLTIAPPILLLAGILVLLYPVFATQYNNARQERIASEFSAVADNAGPDAVAESLRRADEYNLKASESPILDPWLDAQRPGTAQYQDYLSQLNLNDVMATIKIPSIDVNLPIYHGTDTATLDKGVGHLFGTALPVGGESTHTVLTGHTGLGNATMFDQLTSVKMGDYFYIETAGRHLKYQVTDIRVVLPHETESLNKVEGKDLATLITCTPYGVNTHRLLVTGERVPMDEAAVAAEAAQVKGSVMKPWMIAVLASVAVILLVAGILWLRSRKRKDEEPQEVEGAAAGALASAEAGDEAGAESAEAASYSADAAAPAEASTAASEAPAATPDLLTDAEQISEDEIDAGRTAALKKMLEERGKQ</sequence>
<dbReference type="AlphaFoldDB" id="A0A2I1HYW7"/>
<keyword evidence="4" id="KW-1133">Transmembrane helix</keyword>
<proteinExistence type="predicted"/>
<evidence type="ECO:0000313" key="6">
    <source>
        <dbReference type="Proteomes" id="UP000234198"/>
    </source>
</evidence>
<dbReference type="Proteomes" id="UP000234198">
    <property type="component" value="Unassembled WGS sequence"/>
</dbReference>
<dbReference type="SUPFAM" id="SSF63817">
    <property type="entry name" value="Sortase"/>
    <property type="match status" value="1"/>
</dbReference>
<feature type="active site" description="Proton donor/acceptor" evidence="2">
    <location>
        <position position="162"/>
    </location>
</feature>
<gene>
    <name evidence="5" type="ORF">CYJ22_07770</name>
</gene>
<keyword evidence="4" id="KW-0812">Transmembrane</keyword>
<protein>
    <submittedName>
        <fullName evidence="5">Class C sortase</fullName>
    </submittedName>
</protein>
<feature type="compositionally biased region" description="Low complexity" evidence="3">
    <location>
        <begin position="315"/>
        <end position="343"/>
    </location>
</feature>
<dbReference type="RefSeq" id="WP_101602211.1">
    <property type="nucleotide sequence ID" value="NZ_PKKM01000010.1"/>
</dbReference>
<dbReference type="NCBIfam" id="TIGR01076">
    <property type="entry name" value="sortase_fam"/>
    <property type="match status" value="1"/>
</dbReference>
<dbReference type="InterPro" id="IPR023365">
    <property type="entry name" value="Sortase_dom-sf"/>
</dbReference>
<dbReference type="Pfam" id="PF04203">
    <property type="entry name" value="Sortase"/>
    <property type="match status" value="1"/>
</dbReference>
<accession>A0A2I1HYW7</accession>
<evidence type="ECO:0000256" key="4">
    <source>
        <dbReference type="SAM" id="Phobius"/>
    </source>
</evidence>
<keyword evidence="1" id="KW-0378">Hydrolase</keyword>
<comment type="caution">
    <text evidence="5">The sequence shown here is derived from an EMBL/GenBank/DDBJ whole genome shotgun (WGS) entry which is preliminary data.</text>
</comment>
<name>A0A2I1HYW7_9ACTO</name>
<dbReference type="CDD" id="cd05827">
    <property type="entry name" value="Sortase_C"/>
    <property type="match status" value="1"/>
</dbReference>
<evidence type="ECO:0000256" key="2">
    <source>
        <dbReference type="PIRSR" id="PIRSR605754-1"/>
    </source>
</evidence>
<reference evidence="5 6" key="1">
    <citation type="submission" date="2017-12" db="EMBL/GenBank/DDBJ databases">
        <title>Phylogenetic diversity of female urinary microbiome.</title>
        <authorList>
            <person name="Thomas-White K."/>
            <person name="Wolfe A.J."/>
        </authorList>
    </citation>
    <scope>NUCLEOTIDE SEQUENCE [LARGE SCALE GENOMIC DNA]</scope>
    <source>
        <strain evidence="5 6">UMB0018</strain>
    </source>
</reference>
<feature type="transmembrane region" description="Helical" evidence="4">
    <location>
        <begin position="263"/>
        <end position="283"/>
    </location>
</feature>
<feature type="compositionally biased region" description="Low complexity" evidence="3">
    <location>
        <begin position="297"/>
        <end position="308"/>
    </location>
</feature>
<dbReference type="NCBIfam" id="NF033745">
    <property type="entry name" value="class_C_sortase"/>
    <property type="match status" value="1"/>
</dbReference>
<feature type="active site" description="Acyl-thioester intermediate" evidence="2">
    <location>
        <position position="224"/>
    </location>
</feature>
<dbReference type="Gene3D" id="2.40.260.10">
    <property type="entry name" value="Sortase"/>
    <property type="match status" value="1"/>
</dbReference>